<dbReference type="InterPro" id="IPR008271">
    <property type="entry name" value="Ser/Thr_kinase_AS"/>
</dbReference>
<evidence type="ECO:0000259" key="1">
    <source>
        <dbReference type="PROSITE" id="PS50011"/>
    </source>
</evidence>
<dbReference type="Gene3D" id="1.10.510.10">
    <property type="entry name" value="Transferase(Phosphotransferase) domain 1"/>
    <property type="match status" value="1"/>
</dbReference>
<evidence type="ECO:0000313" key="3">
    <source>
        <dbReference type="Proteomes" id="UP001190700"/>
    </source>
</evidence>
<name>A0AAE0KNI4_9CHLO</name>
<dbReference type="AlphaFoldDB" id="A0AAE0KNI4"/>
<dbReference type="Proteomes" id="UP001190700">
    <property type="component" value="Unassembled WGS sequence"/>
</dbReference>
<dbReference type="GO" id="GO:0004672">
    <property type="term" value="F:protein kinase activity"/>
    <property type="evidence" value="ECO:0007669"/>
    <property type="project" value="InterPro"/>
</dbReference>
<accession>A0AAE0KNI4</accession>
<protein>
    <recommendedName>
        <fullName evidence="1">Protein kinase domain-containing protein</fullName>
    </recommendedName>
</protein>
<gene>
    <name evidence="2" type="ORF">CYMTET_35609</name>
</gene>
<proteinExistence type="predicted"/>
<sequence length="398" mass="44843">MVREASFDDKHFLASRSFKYHPIPSVDTTFDVCVVSSEELTPEAFFFAENRYVPVASVRSPSYRAFEGESVMDRSKLGGGAYGEVYCYAREEDLANADREAIATEAPAHLALKISRCNDESAILRECLDTTMFGDTSDRFVAIIPSKPLRPIVRDDQTLSVEQCVVRDTRGVFSSYCVMPTCMCDLHTFLQREANRTRVLASGEDGFLRILKVILHSMRFLDEHDMVHTDLKLSNILVREVDSEGVPACELGDIGSIAPKHVAHKLISTFPSPEYYTHGYETPQRLWSVGAFISEYSANVCGTVYARQLLYRDMTHIVRGSNMQSRDTARILRWNMRVLALSLPPTWRLVRKLHFVCAGNDASLPEPRLSDLIGLIESAEKARTDVDRSIVTCILRLL</sequence>
<keyword evidence="3" id="KW-1185">Reference proteome</keyword>
<feature type="domain" description="Protein kinase" evidence="1">
    <location>
        <begin position="71"/>
        <end position="398"/>
    </location>
</feature>
<comment type="caution">
    <text evidence="2">The sequence shown here is derived from an EMBL/GenBank/DDBJ whole genome shotgun (WGS) entry which is preliminary data.</text>
</comment>
<dbReference type="PROSITE" id="PS00108">
    <property type="entry name" value="PROTEIN_KINASE_ST"/>
    <property type="match status" value="1"/>
</dbReference>
<evidence type="ECO:0000313" key="2">
    <source>
        <dbReference type="EMBL" id="KAK3255136.1"/>
    </source>
</evidence>
<organism evidence="2 3">
    <name type="scientific">Cymbomonas tetramitiformis</name>
    <dbReference type="NCBI Taxonomy" id="36881"/>
    <lineage>
        <taxon>Eukaryota</taxon>
        <taxon>Viridiplantae</taxon>
        <taxon>Chlorophyta</taxon>
        <taxon>Pyramimonadophyceae</taxon>
        <taxon>Pyramimonadales</taxon>
        <taxon>Pyramimonadaceae</taxon>
        <taxon>Cymbomonas</taxon>
    </lineage>
</organism>
<dbReference type="SUPFAM" id="SSF56112">
    <property type="entry name" value="Protein kinase-like (PK-like)"/>
    <property type="match status" value="1"/>
</dbReference>
<reference evidence="2 3" key="1">
    <citation type="journal article" date="2015" name="Genome Biol. Evol.">
        <title>Comparative Genomics of a Bacterivorous Green Alga Reveals Evolutionary Causalities and Consequences of Phago-Mixotrophic Mode of Nutrition.</title>
        <authorList>
            <person name="Burns J.A."/>
            <person name="Paasch A."/>
            <person name="Narechania A."/>
            <person name="Kim E."/>
        </authorList>
    </citation>
    <scope>NUCLEOTIDE SEQUENCE [LARGE SCALE GENOMIC DNA]</scope>
    <source>
        <strain evidence="2 3">PLY_AMNH</strain>
    </source>
</reference>
<dbReference type="PROSITE" id="PS50011">
    <property type="entry name" value="PROTEIN_KINASE_DOM"/>
    <property type="match status" value="1"/>
</dbReference>
<dbReference type="InterPro" id="IPR000719">
    <property type="entry name" value="Prot_kinase_dom"/>
</dbReference>
<dbReference type="InterPro" id="IPR011009">
    <property type="entry name" value="Kinase-like_dom_sf"/>
</dbReference>
<dbReference type="GO" id="GO:0005524">
    <property type="term" value="F:ATP binding"/>
    <property type="evidence" value="ECO:0007669"/>
    <property type="project" value="InterPro"/>
</dbReference>
<dbReference type="EMBL" id="LGRX02022860">
    <property type="protein sequence ID" value="KAK3255136.1"/>
    <property type="molecule type" value="Genomic_DNA"/>
</dbReference>